<name>A0A6A6AB99_9PLEO</name>
<evidence type="ECO:0000256" key="1">
    <source>
        <dbReference type="ARBA" id="ARBA00004141"/>
    </source>
</evidence>
<feature type="transmembrane region" description="Helical" evidence="5">
    <location>
        <begin position="428"/>
        <end position="448"/>
    </location>
</feature>
<dbReference type="OrthoDB" id="1046782at2759"/>
<feature type="transmembrane region" description="Helical" evidence="5">
    <location>
        <begin position="389"/>
        <end position="408"/>
    </location>
</feature>
<sequence>MASFMSLTSDRLPLEAFKAKLPKITTAHHTPNNVEIPLHLFQWSESGNRGSEIGGIRSMTELETYSQPTVRILFAPQDVPTSRFGDGLLELFERSDIPTAFVAESLQNVSQSFGARKDMDGTTNVWFHMLCKDVKIDEGRIVHQQRPGETDSRQKAQKQSQANFFWTKPGFVLKIKSQRSMTPVPNRTTTSSSDSTLAVTPSRSRVELFCFGAPITLRDRFQKFKGLATCDDLLQDPYVLLEIVLEEMYKVLDATGWAIADVFGHIETRTFGMASAPGKAVKDLPNDHFTGLHNLAKHTIYLRENCESALATLEALQEHHNATTGDHPNQTQEFTREALRYRKTLFQSTQRRLASLDKRMTNIIQLSFHIVTQGDSRLMQSESQSMKTIAVMTLVFMPLGTVAAIFGTQFMKLEDEKPYRLRVSNDFWLLWLIAVPLTVLVMIIWRMWYTDAKARAMDARKEEGGCLGWKTFGQVRRNDEQQGMTRAV</sequence>
<keyword evidence="2 5" id="KW-0812">Transmembrane</keyword>
<dbReference type="Gene3D" id="1.20.58.340">
    <property type="entry name" value="Magnesium transport protein CorA, transmembrane region"/>
    <property type="match status" value="1"/>
</dbReference>
<keyword evidence="3 5" id="KW-1133">Transmembrane helix</keyword>
<dbReference type="SUPFAM" id="SSF144083">
    <property type="entry name" value="Magnesium transport protein CorA, transmembrane region"/>
    <property type="match status" value="1"/>
</dbReference>
<dbReference type="RefSeq" id="XP_033523489.1">
    <property type="nucleotide sequence ID" value="XM_033665929.1"/>
</dbReference>
<organism evidence="6 7">
    <name type="scientific">Dothidotthia symphoricarpi CBS 119687</name>
    <dbReference type="NCBI Taxonomy" id="1392245"/>
    <lineage>
        <taxon>Eukaryota</taxon>
        <taxon>Fungi</taxon>
        <taxon>Dikarya</taxon>
        <taxon>Ascomycota</taxon>
        <taxon>Pezizomycotina</taxon>
        <taxon>Dothideomycetes</taxon>
        <taxon>Pleosporomycetidae</taxon>
        <taxon>Pleosporales</taxon>
        <taxon>Dothidotthiaceae</taxon>
        <taxon>Dothidotthia</taxon>
    </lineage>
</organism>
<evidence type="ECO:0000313" key="7">
    <source>
        <dbReference type="Proteomes" id="UP000799771"/>
    </source>
</evidence>
<dbReference type="Pfam" id="PF01544">
    <property type="entry name" value="CorA"/>
    <property type="match status" value="1"/>
</dbReference>
<accession>A0A6A6AB99</accession>
<dbReference type="InterPro" id="IPR045863">
    <property type="entry name" value="CorA_TM1_TM2"/>
</dbReference>
<dbReference type="InterPro" id="IPR002523">
    <property type="entry name" value="MgTranspt_CorA/ZnTranspt_ZntB"/>
</dbReference>
<dbReference type="GO" id="GO:0016020">
    <property type="term" value="C:membrane"/>
    <property type="evidence" value="ECO:0007669"/>
    <property type="project" value="UniProtKB-SubCell"/>
</dbReference>
<evidence type="ECO:0000256" key="3">
    <source>
        <dbReference type="ARBA" id="ARBA00022989"/>
    </source>
</evidence>
<evidence type="ECO:0000256" key="2">
    <source>
        <dbReference type="ARBA" id="ARBA00022692"/>
    </source>
</evidence>
<gene>
    <name evidence="6" type="ORF">P153DRAFT_341599</name>
</gene>
<evidence type="ECO:0000256" key="4">
    <source>
        <dbReference type="ARBA" id="ARBA00023136"/>
    </source>
</evidence>
<comment type="subcellular location">
    <subcellularLocation>
        <location evidence="1">Membrane</location>
        <topology evidence="1">Multi-pass membrane protein</topology>
    </subcellularLocation>
</comment>
<reference evidence="6" key="1">
    <citation type="journal article" date="2020" name="Stud. Mycol.">
        <title>101 Dothideomycetes genomes: a test case for predicting lifestyles and emergence of pathogens.</title>
        <authorList>
            <person name="Haridas S."/>
            <person name="Albert R."/>
            <person name="Binder M."/>
            <person name="Bloem J."/>
            <person name="Labutti K."/>
            <person name="Salamov A."/>
            <person name="Andreopoulos B."/>
            <person name="Baker S."/>
            <person name="Barry K."/>
            <person name="Bills G."/>
            <person name="Bluhm B."/>
            <person name="Cannon C."/>
            <person name="Castanera R."/>
            <person name="Culley D."/>
            <person name="Daum C."/>
            <person name="Ezra D."/>
            <person name="Gonzalez J."/>
            <person name="Henrissat B."/>
            <person name="Kuo A."/>
            <person name="Liang C."/>
            <person name="Lipzen A."/>
            <person name="Lutzoni F."/>
            <person name="Magnuson J."/>
            <person name="Mondo S."/>
            <person name="Nolan M."/>
            <person name="Ohm R."/>
            <person name="Pangilinan J."/>
            <person name="Park H.-J."/>
            <person name="Ramirez L."/>
            <person name="Alfaro M."/>
            <person name="Sun H."/>
            <person name="Tritt A."/>
            <person name="Yoshinaga Y."/>
            <person name="Zwiers L.-H."/>
            <person name="Turgeon B."/>
            <person name="Goodwin S."/>
            <person name="Spatafora J."/>
            <person name="Crous P."/>
            <person name="Grigoriev I."/>
        </authorList>
    </citation>
    <scope>NUCLEOTIDE SEQUENCE</scope>
    <source>
        <strain evidence="6">CBS 119687</strain>
    </source>
</reference>
<dbReference type="EMBL" id="ML977507">
    <property type="protein sequence ID" value="KAF2129100.1"/>
    <property type="molecule type" value="Genomic_DNA"/>
</dbReference>
<proteinExistence type="predicted"/>
<evidence type="ECO:0008006" key="8">
    <source>
        <dbReference type="Google" id="ProtNLM"/>
    </source>
</evidence>
<evidence type="ECO:0000313" key="6">
    <source>
        <dbReference type="EMBL" id="KAF2129100.1"/>
    </source>
</evidence>
<dbReference type="GeneID" id="54406361"/>
<keyword evidence="4 5" id="KW-0472">Membrane</keyword>
<dbReference type="GO" id="GO:0046873">
    <property type="term" value="F:metal ion transmembrane transporter activity"/>
    <property type="evidence" value="ECO:0007669"/>
    <property type="project" value="InterPro"/>
</dbReference>
<dbReference type="Proteomes" id="UP000799771">
    <property type="component" value="Unassembled WGS sequence"/>
</dbReference>
<keyword evidence="7" id="KW-1185">Reference proteome</keyword>
<evidence type="ECO:0000256" key="5">
    <source>
        <dbReference type="SAM" id="Phobius"/>
    </source>
</evidence>
<dbReference type="AlphaFoldDB" id="A0A6A6AB99"/>
<protein>
    <recommendedName>
        <fullName evidence="8">Mg2+ transporter protein</fullName>
    </recommendedName>
</protein>